<feature type="compositionally biased region" description="Basic and acidic residues" evidence="2">
    <location>
        <begin position="23"/>
        <end position="41"/>
    </location>
</feature>
<name>A0A8S1HK07_9PELO</name>
<dbReference type="InterPro" id="IPR013783">
    <property type="entry name" value="Ig-like_fold"/>
</dbReference>
<evidence type="ECO:0000259" key="4">
    <source>
        <dbReference type="PROSITE" id="PS50202"/>
    </source>
</evidence>
<evidence type="ECO:0000256" key="2">
    <source>
        <dbReference type="SAM" id="MobiDB-lite"/>
    </source>
</evidence>
<dbReference type="PANTHER" id="PTHR22947">
    <property type="entry name" value="MAJOR SPERM PROTEIN"/>
    <property type="match status" value="1"/>
</dbReference>
<keyword evidence="1" id="KW-0206">Cytoskeleton</keyword>
<dbReference type="EMBL" id="CAJGYM010000058">
    <property type="protein sequence ID" value="CAD6195635.1"/>
    <property type="molecule type" value="Genomic_DNA"/>
</dbReference>
<dbReference type="Gene3D" id="2.60.40.10">
    <property type="entry name" value="Immunoglobulins"/>
    <property type="match status" value="1"/>
</dbReference>
<feature type="compositionally biased region" description="Polar residues" evidence="2">
    <location>
        <begin position="42"/>
        <end position="59"/>
    </location>
</feature>
<dbReference type="PANTHER" id="PTHR22947:SF12">
    <property type="entry name" value="MAJOR SPERM PROTEIN"/>
    <property type="match status" value="1"/>
</dbReference>
<dbReference type="AlphaFoldDB" id="A0A8S1HK07"/>
<dbReference type="SUPFAM" id="SSF49354">
    <property type="entry name" value="PapD-like"/>
    <property type="match status" value="1"/>
</dbReference>
<protein>
    <recommendedName>
        <fullName evidence="1">Major sperm protein</fullName>
    </recommendedName>
</protein>
<comment type="function">
    <text evidence="1">Central component in molecular interactions underlying sperm crawling. Forms an extensive filament system that extends from sperm villipoda, along the leading edge of the pseudopod.</text>
</comment>
<reference evidence="5" key="1">
    <citation type="submission" date="2020-10" db="EMBL/GenBank/DDBJ databases">
        <authorList>
            <person name="Kikuchi T."/>
        </authorList>
    </citation>
    <scope>NUCLEOTIDE SEQUENCE</scope>
    <source>
        <strain evidence="5">NKZ352</strain>
    </source>
</reference>
<feature type="signal peptide" evidence="3">
    <location>
        <begin position="1"/>
        <end position="18"/>
    </location>
</feature>
<dbReference type="OrthoDB" id="5866971at2759"/>
<dbReference type="InterPro" id="IPR008962">
    <property type="entry name" value="PapD-like_sf"/>
</dbReference>
<keyword evidence="6" id="KW-1185">Reference proteome</keyword>
<accession>A0A8S1HK07</accession>
<feature type="region of interest" description="Disordered" evidence="2">
    <location>
        <begin position="21"/>
        <end position="66"/>
    </location>
</feature>
<dbReference type="InterPro" id="IPR000535">
    <property type="entry name" value="MSP_dom"/>
</dbReference>
<evidence type="ECO:0000313" key="5">
    <source>
        <dbReference type="EMBL" id="CAD6195635.1"/>
    </source>
</evidence>
<feature type="chain" id="PRO_5035809878" description="Major sperm protein" evidence="3">
    <location>
        <begin position="19"/>
        <end position="224"/>
    </location>
</feature>
<keyword evidence="3" id="KW-0732">Signal</keyword>
<dbReference type="Pfam" id="PF00635">
    <property type="entry name" value="Motile_Sperm"/>
    <property type="match status" value="1"/>
</dbReference>
<evidence type="ECO:0000256" key="3">
    <source>
        <dbReference type="SAM" id="SignalP"/>
    </source>
</evidence>
<proteinExistence type="predicted"/>
<dbReference type="Proteomes" id="UP000835052">
    <property type="component" value="Unassembled WGS sequence"/>
</dbReference>
<feature type="domain" description="MSP" evidence="4">
    <location>
        <begin position="132"/>
        <end position="224"/>
    </location>
</feature>
<evidence type="ECO:0000256" key="1">
    <source>
        <dbReference type="RuleBase" id="RU003425"/>
    </source>
</evidence>
<dbReference type="PROSITE" id="PS50202">
    <property type="entry name" value="MSP"/>
    <property type="match status" value="1"/>
</dbReference>
<evidence type="ECO:0000313" key="6">
    <source>
        <dbReference type="Proteomes" id="UP000835052"/>
    </source>
</evidence>
<comment type="caution">
    <text evidence="5">The sequence shown here is derived from an EMBL/GenBank/DDBJ whole genome shotgun (WGS) entry which is preliminary data.</text>
</comment>
<sequence length="224" mass="24979">MLASVFLILLVYSSVGCSKKRGRTDFSSKSRDVAKSEDTNEKVSTTSRKLPRSPATTETSSISSSISSSQVERIEQELAKIQAKKLENSRKIIVAVKADRKAAEAALKKRKQVDEDPIFVKNSPIEPKTPPNIFVKPNQLKFKPTGGMRSLKIFNKTEVTQNFKVKFSDKMIYRVDKKNGEILPKSSIRIKILRENAGPKCDRIALVFDAEGGDRHVMTVPLIA</sequence>
<organism evidence="5 6">
    <name type="scientific">Caenorhabditis auriculariae</name>
    <dbReference type="NCBI Taxonomy" id="2777116"/>
    <lineage>
        <taxon>Eukaryota</taxon>
        <taxon>Metazoa</taxon>
        <taxon>Ecdysozoa</taxon>
        <taxon>Nematoda</taxon>
        <taxon>Chromadorea</taxon>
        <taxon>Rhabditida</taxon>
        <taxon>Rhabditina</taxon>
        <taxon>Rhabditomorpha</taxon>
        <taxon>Rhabditoidea</taxon>
        <taxon>Rhabditidae</taxon>
        <taxon>Peloderinae</taxon>
        <taxon>Caenorhabditis</taxon>
    </lineage>
</organism>
<dbReference type="InterPro" id="IPR051774">
    <property type="entry name" value="Sperm-specific_class_P"/>
</dbReference>
<keyword evidence="1" id="KW-0963">Cytoplasm</keyword>
<gene>
    <name evidence="5" type="ORF">CAUJ_LOCUS11554</name>
</gene>